<reference evidence="9 10" key="1">
    <citation type="submission" date="2023-01" db="EMBL/GenBank/DDBJ databases">
        <title>Minimal conservation of predation-associated metabolite biosynthetic gene clusters underscores biosynthetic potential of Myxococcota including descriptions for ten novel species: Archangium lansinium sp. nov., Myxococcus landrumus sp. nov., Nannocystis bai.</title>
        <authorList>
            <person name="Ahearne A."/>
            <person name="Stevens C."/>
            <person name="Dowd S."/>
        </authorList>
    </citation>
    <scope>NUCLEOTIDE SEQUENCE [LARGE SCALE GENOMIC DNA]</scope>
    <source>
        <strain evidence="9 10">WIWO2</strain>
    </source>
</reference>
<dbReference type="Gene3D" id="3.30.830.10">
    <property type="entry name" value="Metalloenzyme, LuxS/M16 peptidase-like"/>
    <property type="match status" value="2"/>
</dbReference>
<name>A0ABT5CGJ9_9BACT</name>
<dbReference type="InterPro" id="IPR011249">
    <property type="entry name" value="Metalloenz_LuxS/M16"/>
</dbReference>
<evidence type="ECO:0000256" key="6">
    <source>
        <dbReference type="SAM" id="SignalP"/>
    </source>
</evidence>
<protein>
    <submittedName>
        <fullName evidence="9">Pitrilysin family protein</fullName>
    </submittedName>
</protein>
<evidence type="ECO:0000259" key="7">
    <source>
        <dbReference type="Pfam" id="PF00675"/>
    </source>
</evidence>
<keyword evidence="4" id="KW-0862">Zinc</keyword>
<accession>A0ABT5CGJ9</accession>
<proteinExistence type="inferred from homology"/>
<comment type="similarity">
    <text evidence="1">Belongs to the peptidase M16 family.</text>
</comment>
<dbReference type="InterPro" id="IPR050626">
    <property type="entry name" value="Peptidase_M16"/>
</dbReference>
<feature type="signal peptide" evidence="6">
    <location>
        <begin position="1"/>
        <end position="34"/>
    </location>
</feature>
<evidence type="ECO:0000313" key="9">
    <source>
        <dbReference type="EMBL" id="MDC0685565.1"/>
    </source>
</evidence>
<feature type="domain" description="Peptidase M16 N-terminal" evidence="7">
    <location>
        <begin position="68"/>
        <end position="189"/>
    </location>
</feature>
<feature type="domain" description="Peptidase M16 C-terminal" evidence="8">
    <location>
        <begin position="231"/>
        <end position="378"/>
    </location>
</feature>
<dbReference type="RefSeq" id="WP_272103944.1">
    <property type="nucleotide sequence ID" value="NZ_JAQNDK010000007.1"/>
</dbReference>
<keyword evidence="6" id="KW-0732">Signal</keyword>
<evidence type="ECO:0000256" key="4">
    <source>
        <dbReference type="ARBA" id="ARBA00022833"/>
    </source>
</evidence>
<evidence type="ECO:0000256" key="1">
    <source>
        <dbReference type="ARBA" id="ARBA00007261"/>
    </source>
</evidence>
<dbReference type="PANTHER" id="PTHR43690">
    <property type="entry name" value="NARDILYSIN"/>
    <property type="match status" value="1"/>
</dbReference>
<evidence type="ECO:0000256" key="3">
    <source>
        <dbReference type="ARBA" id="ARBA00022801"/>
    </source>
</evidence>
<gene>
    <name evidence="9" type="ORF">POL72_48110</name>
</gene>
<dbReference type="InterPro" id="IPR007863">
    <property type="entry name" value="Peptidase_M16_C"/>
</dbReference>
<dbReference type="Proteomes" id="UP001217485">
    <property type="component" value="Unassembled WGS sequence"/>
</dbReference>
<evidence type="ECO:0000256" key="5">
    <source>
        <dbReference type="ARBA" id="ARBA00023049"/>
    </source>
</evidence>
<dbReference type="SUPFAM" id="SSF63411">
    <property type="entry name" value="LuxS/MPP-like metallohydrolase"/>
    <property type="match status" value="2"/>
</dbReference>
<dbReference type="Pfam" id="PF05193">
    <property type="entry name" value="Peptidase_M16_C"/>
    <property type="match status" value="1"/>
</dbReference>
<dbReference type="Pfam" id="PF00675">
    <property type="entry name" value="Peptidase_M16"/>
    <property type="match status" value="1"/>
</dbReference>
<keyword evidence="3" id="KW-0378">Hydrolase</keyword>
<evidence type="ECO:0000256" key="2">
    <source>
        <dbReference type="ARBA" id="ARBA00022670"/>
    </source>
</evidence>
<dbReference type="PANTHER" id="PTHR43690:SF17">
    <property type="entry name" value="PROTEIN YHJJ"/>
    <property type="match status" value="1"/>
</dbReference>
<keyword evidence="10" id="KW-1185">Reference proteome</keyword>
<sequence>MNAKKEPTLRAPGRARTAGLVAGLLAVATPLAAAADPSGAPGAGPVAGGIEGLVQSAAHFRLSNGLEVLLEEDHRQPTVAVVVAYEIGSRDDPRGYDQLAHLVEHMTYRGSRHMKPLEALSLLERAGVHRMNGVTGPDYTAYYALVPAAALPLALWIESERMAFTLERFDEQALALEQKIVRNELLESDGIDGMFRRHTLRAIFGQDHPYSGAELPLDDLEAIELRHAQWFFQQGYRPSNARLILVGDIDPQATRALVERYFGPVVNPKAPFVRRRTAPPAFAAARRVTFENAVYREQIEVCWAAPPAASRERVAAGLVADALAQSLRARLVDDQGTLSHVDTDIDDLDLGSVFSVSAALTKHATHDGVEAAIEREIHQMWGMDWGAVLPEVKQTAIVRELISHDKPLSRAFRHLQSLRSTSRPFNVARRIAEIGGVTPDDMLRLRRYFTPDRRLVARLVRVEPEDVASPEGKLTVDAR</sequence>
<keyword evidence="5" id="KW-0482">Metalloprotease</keyword>
<feature type="chain" id="PRO_5046232948" evidence="6">
    <location>
        <begin position="35"/>
        <end position="479"/>
    </location>
</feature>
<organism evidence="9 10">
    <name type="scientific">Sorangium atrum</name>
    <dbReference type="NCBI Taxonomy" id="2995308"/>
    <lineage>
        <taxon>Bacteria</taxon>
        <taxon>Pseudomonadati</taxon>
        <taxon>Myxococcota</taxon>
        <taxon>Polyangia</taxon>
        <taxon>Polyangiales</taxon>
        <taxon>Polyangiaceae</taxon>
        <taxon>Sorangium</taxon>
    </lineage>
</organism>
<evidence type="ECO:0000313" key="10">
    <source>
        <dbReference type="Proteomes" id="UP001217485"/>
    </source>
</evidence>
<evidence type="ECO:0000259" key="8">
    <source>
        <dbReference type="Pfam" id="PF05193"/>
    </source>
</evidence>
<dbReference type="InterPro" id="IPR011765">
    <property type="entry name" value="Pept_M16_N"/>
</dbReference>
<comment type="caution">
    <text evidence="9">The sequence shown here is derived from an EMBL/GenBank/DDBJ whole genome shotgun (WGS) entry which is preliminary data.</text>
</comment>
<dbReference type="EMBL" id="JAQNDK010000007">
    <property type="protein sequence ID" value="MDC0685565.1"/>
    <property type="molecule type" value="Genomic_DNA"/>
</dbReference>
<keyword evidence="2" id="KW-0645">Protease</keyword>